<evidence type="ECO:0000256" key="7">
    <source>
        <dbReference type="ARBA" id="ARBA00023136"/>
    </source>
</evidence>
<proteinExistence type="predicted"/>
<evidence type="ECO:0000256" key="2">
    <source>
        <dbReference type="ARBA" id="ARBA00022448"/>
    </source>
</evidence>
<keyword evidence="7 8" id="KW-0472">Membrane</keyword>
<dbReference type="InterPro" id="IPR024989">
    <property type="entry name" value="MFS_assoc_dom"/>
</dbReference>
<name>A0ABU3B533_9GAMM</name>
<feature type="transmembrane region" description="Helical" evidence="8">
    <location>
        <begin position="291"/>
        <end position="318"/>
    </location>
</feature>
<feature type="transmembrane region" description="Helical" evidence="8">
    <location>
        <begin position="158"/>
        <end position="181"/>
    </location>
</feature>
<dbReference type="InterPro" id="IPR026032">
    <property type="entry name" value="HcaT-like"/>
</dbReference>
<comment type="subcellular location">
    <subcellularLocation>
        <location evidence="1">Cell inner membrane</location>
        <topology evidence="1">Multi-pass membrane protein</topology>
    </subcellularLocation>
</comment>
<keyword evidence="4" id="KW-0997">Cell inner membrane</keyword>
<feature type="transmembrane region" description="Helical" evidence="8">
    <location>
        <begin position="330"/>
        <end position="350"/>
    </location>
</feature>
<dbReference type="EMBL" id="JAVRHY010000001">
    <property type="protein sequence ID" value="MDT0616937.1"/>
    <property type="molecule type" value="Genomic_DNA"/>
</dbReference>
<feature type="transmembrane region" description="Helical" evidence="8">
    <location>
        <begin position="94"/>
        <end position="112"/>
    </location>
</feature>
<accession>A0ABU3B533</accession>
<keyword evidence="6 8" id="KW-1133">Transmembrane helix</keyword>
<feature type="transmembrane region" description="Helical" evidence="8">
    <location>
        <begin position="36"/>
        <end position="55"/>
    </location>
</feature>
<dbReference type="SUPFAM" id="SSF103473">
    <property type="entry name" value="MFS general substrate transporter"/>
    <property type="match status" value="1"/>
</dbReference>
<dbReference type="Gene3D" id="1.20.1250.20">
    <property type="entry name" value="MFS general substrate transporter like domains"/>
    <property type="match status" value="2"/>
</dbReference>
<feature type="transmembrane region" description="Helical" evidence="8">
    <location>
        <begin position="67"/>
        <end position="88"/>
    </location>
</feature>
<dbReference type="Proteomes" id="UP001259982">
    <property type="component" value="Unassembled WGS sequence"/>
</dbReference>
<feature type="transmembrane region" description="Helical" evidence="8">
    <location>
        <begin position="267"/>
        <end position="285"/>
    </location>
</feature>
<evidence type="ECO:0000256" key="1">
    <source>
        <dbReference type="ARBA" id="ARBA00004429"/>
    </source>
</evidence>
<feature type="domain" description="Major facilitator superfamily associated" evidence="9">
    <location>
        <begin position="9"/>
        <end position="360"/>
    </location>
</feature>
<evidence type="ECO:0000256" key="5">
    <source>
        <dbReference type="ARBA" id="ARBA00022692"/>
    </source>
</evidence>
<keyword evidence="2" id="KW-0813">Transport</keyword>
<keyword evidence="5 8" id="KW-0812">Transmembrane</keyword>
<evidence type="ECO:0000313" key="10">
    <source>
        <dbReference type="EMBL" id="MDT0616937.1"/>
    </source>
</evidence>
<feature type="transmembrane region" description="Helical" evidence="8">
    <location>
        <begin position="235"/>
        <end position="255"/>
    </location>
</feature>
<evidence type="ECO:0000256" key="4">
    <source>
        <dbReference type="ARBA" id="ARBA00022519"/>
    </source>
</evidence>
<evidence type="ECO:0000256" key="3">
    <source>
        <dbReference type="ARBA" id="ARBA00022475"/>
    </source>
</evidence>
<evidence type="ECO:0000256" key="6">
    <source>
        <dbReference type="ARBA" id="ARBA00022989"/>
    </source>
</evidence>
<dbReference type="PANTHER" id="PTHR23522:SF10">
    <property type="entry name" value="3-PHENYLPROPIONIC ACID TRANSPORTER-RELATED"/>
    <property type="match status" value="1"/>
</dbReference>
<keyword evidence="11" id="KW-1185">Reference proteome</keyword>
<gene>
    <name evidence="10" type="ORF">RM531_00475</name>
</gene>
<dbReference type="InterPro" id="IPR036259">
    <property type="entry name" value="MFS_trans_sf"/>
</dbReference>
<keyword evidence="3" id="KW-1003">Cell membrane</keyword>
<evidence type="ECO:0000313" key="11">
    <source>
        <dbReference type="Proteomes" id="UP001259982"/>
    </source>
</evidence>
<protein>
    <submittedName>
        <fullName evidence="10">MFS transporter</fullName>
    </submittedName>
</protein>
<dbReference type="Pfam" id="PF12832">
    <property type="entry name" value="MFS_1_like"/>
    <property type="match status" value="1"/>
</dbReference>
<feature type="transmembrane region" description="Helical" evidence="8">
    <location>
        <begin position="356"/>
        <end position="377"/>
    </location>
</feature>
<comment type="caution">
    <text evidence="10">The sequence shown here is derived from an EMBL/GenBank/DDBJ whole genome shotgun (WGS) entry which is preliminary data.</text>
</comment>
<sequence length="402" mass="43260">MTDLLPRRRLSGFYFFWFAGLGALLPYWSLYMRDRGFSAAAIGLIFGILLGTKVVAPNVWGWLVDRYGGRVVVIRLATAGAALMFLWVPFVDGFLALALLMAGYGFFSNASIPQFEALTFNHLGSRSAGYSRIRLWGSVGFIASVAALGPLVDTGGTGWVVWWMMATLVTLFVVSLSVPDAPGSRETAHGEALWTVLRRPQVASLLAVCFLVQFSHGPYYSFFSIYLEDHGYGRSLIGGLWALGVMAEVLVFAFLPAVVTRTTLRQLMLTAVALAALRWSLLAAAPDRMAIVVLVQVLHMASFGLYHAVAVSLVHRLFRGPLQGRGQALYSSLGFGAGGAAGALSSGFLWDVLPHHWVFVMAASAAALGWVIAWLGLRGVGMVSAPDYNASSDSRAAAAADR</sequence>
<feature type="transmembrane region" description="Helical" evidence="8">
    <location>
        <begin position="133"/>
        <end position="152"/>
    </location>
</feature>
<dbReference type="PIRSF" id="PIRSF004925">
    <property type="entry name" value="HcaT"/>
    <property type="match status" value="1"/>
</dbReference>
<dbReference type="RefSeq" id="WP_311656460.1">
    <property type="nucleotide sequence ID" value="NZ_JAVRHY010000001.1"/>
</dbReference>
<reference evidence="10 11" key="1">
    <citation type="submission" date="2023-09" db="EMBL/GenBank/DDBJ databases">
        <authorList>
            <person name="Rey-Velasco X."/>
        </authorList>
    </citation>
    <scope>NUCLEOTIDE SEQUENCE [LARGE SCALE GENOMIC DNA]</scope>
    <source>
        <strain evidence="10 11">P385</strain>
    </source>
</reference>
<organism evidence="10 11">
    <name type="scientific">Spectribacter acetivorans</name>
    <dbReference type="NCBI Taxonomy" id="3075603"/>
    <lineage>
        <taxon>Bacteria</taxon>
        <taxon>Pseudomonadati</taxon>
        <taxon>Pseudomonadota</taxon>
        <taxon>Gammaproteobacteria</taxon>
        <taxon>Salinisphaerales</taxon>
        <taxon>Salinisphaeraceae</taxon>
        <taxon>Spectribacter</taxon>
    </lineage>
</organism>
<feature type="transmembrane region" description="Helical" evidence="8">
    <location>
        <begin position="202"/>
        <end position="223"/>
    </location>
</feature>
<feature type="transmembrane region" description="Helical" evidence="8">
    <location>
        <begin position="12"/>
        <end position="30"/>
    </location>
</feature>
<dbReference type="NCBIfam" id="NF037955">
    <property type="entry name" value="mfs"/>
    <property type="match status" value="1"/>
</dbReference>
<evidence type="ECO:0000256" key="8">
    <source>
        <dbReference type="SAM" id="Phobius"/>
    </source>
</evidence>
<evidence type="ECO:0000259" key="9">
    <source>
        <dbReference type="Pfam" id="PF12832"/>
    </source>
</evidence>
<dbReference type="PANTHER" id="PTHR23522">
    <property type="entry name" value="BLL5896 PROTEIN"/>
    <property type="match status" value="1"/>
</dbReference>